<evidence type="ECO:0000256" key="4">
    <source>
        <dbReference type="ARBA" id="ARBA00023136"/>
    </source>
</evidence>
<evidence type="ECO:0000256" key="2">
    <source>
        <dbReference type="ARBA" id="ARBA00022692"/>
    </source>
</evidence>
<gene>
    <name evidence="6" type="ORF">SS1G_08524</name>
</gene>
<evidence type="ECO:0000256" key="3">
    <source>
        <dbReference type="ARBA" id="ARBA00022989"/>
    </source>
</evidence>
<dbReference type="KEGG" id="ssl:SS1G_08524"/>
<organism evidence="6 7">
    <name type="scientific">Sclerotinia sclerotiorum (strain ATCC 18683 / 1980 / Ss-1)</name>
    <name type="common">White mold</name>
    <name type="synonym">Whetzelinia sclerotiorum</name>
    <dbReference type="NCBI Taxonomy" id="665079"/>
    <lineage>
        <taxon>Eukaryota</taxon>
        <taxon>Fungi</taxon>
        <taxon>Dikarya</taxon>
        <taxon>Ascomycota</taxon>
        <taxon>Pezizomycotina</taxon>
        <taxon>Leotiomycetes</taxon>
        <taxon>Helotiales</taxon>
        <taxon>Sclerotiniaceae</taxon>
        <taxon>Sclerotinia</taxon>
    </lineage>
</organism>
<proteinExistence type="predicted"/>
<dbReference type="Proteomes" id="UP000001312">
    <property type="component" value="Unassembled WGS sequence"/>
</dbReference>
<protein>
    <submittedName>
        <fullName evidence="6">Uncharacterized protein</fullName>
    </submittedName>
</protein>
<comment type="subcellular location">
    <subcellularLocation>
        <location evidence="1">Membrane</location>
        <topology evidence="1">Multi-pass membrane protein</topology>
    </subcellularLocation>
</comment>
<dbReference type="InterPro" id="IPR013714">
    <property type="entry name" value="Golgi_TVP15"/>
</dbReference>
<dbReference type="GO" id="GO:0016020">
    <property type="term" value="C:membrane"/>
    <property type="evidence" value="ECO:0007669"/>
    <property type="project" value="UniProtKB-SubCell"/>
</dbReference>
<evidence type="ECO:0000313" key="6">
    <source>
        <dbReference type="EMBL" id="EDN92661.1"/>
    </source>
</evidence>
<name>A7ET69_SCLS1</name>
<dbReference type="InParanoid" id="A7ET69"/>
<keyword evidence="3 5" id="KW-1133">Transmembrane helix</keyword>
<evidence type="ECO:0000313" key="7">
    <source>
        <dbReference type="Proteomes" id="UP000001312"/>
    </source>
</evidence>
<evidence type="ECO:0000256" key="1">
    <source>
        <dbReference type="ARBA" id="ARBA00004141"/>
    </source>
</evidence>
<dbReference type="AlphaFoldDB" id="A7ET69"/>
<dbReference type="EMBL" id="CH476631">
    <property type="protein sequence ID" value="EDN92661.1"/>
    <property type="molecule type" value="Genomic_DNA"/>
</dbReference>
<dbReference type="Pfam" id="PF08507">
    <property type="entry name" value="COPI_assoc"/>
    <property type="match status" value="1"/>
</dbReference>
<dbReference type="RefSeq" id="XP_001590784.1">
    <property type="nucleotide sequence ID" value="XM_001590734.1"/>
</dbReference>
<reference evidence="7" key="1">
    <citation type="journal article" date="2011" name="PLoS Genet.">
        <title>Genomic analysis of the necrotrophic fungal pathogens Sclerotinia sclerotiorum and Botrytis cinerea.</title>
        <authorList>
            <person name="Amselem J."/>
            <person name="Cuomo C.A."/>
            <person name="van Kan J.A."/>
            <person name="Viaud M."/>
            <person name="Benito E.P."/>
            <person name="Couloux A."/>
            <person name="Coutinho P.M."/>
            <person name="de Vries R.P."/>
            <person name="Dyer P.S."/>
            <person name="Fillinger S."/>
            <person name="Fournier E."/>
            <person name="Gout L."/>
            <person name="Hahn M."/>
            <person name="Kohn L."/>
            <person name="Lapalu N."/>
            <person name="Plummer K.M."/>
            <person name="Pradier J.M."/>
            <person name="Quevillon E."/>
            <person name="Sharon A."/>
            <person name="Simon A."/>
            <person name="ten Have A."/>
            <person name="Tudzynski B."/>
            <person name="Tudzynski P."/>
            <person name="Wincker P."/>
            <person name="Andrew M."/>
            <person name="Anthouard V."/>
            <person name="Beever R.E."/>
            <person name="Beffa R."/>
            <person name="Benoit I."/>
            <person name="Bouzid O."/>
            <person name="Brault B."/>
            <person name="Chen Z."/>
            <person name="Choquer M."/>
            <person name="Collemare J."/>
            <person name="Cotton P."/>
            <person name="Danchin E.G."/>
            <person name="Da Silva C."/>
            <person name="Gautier A."/>
            <person name="Giraud C."/>
            <person name="Giraud T."/>
            <person name="Gonzalez C."/>
            <person name="Grossetete S."/>
            <person name="Guldener U."/>
            <person name="Henrissat B."/>
            <person name="Howlett B.J."/>
            <person name="Kodira C."/>
            <person name="Kretschmer M."/>
            <person name="Lappartient A."/>
            <person name="Leroch M."/>
            <person name="Levis C."/>
            <person name="Mauceli E."/>
            <person name="Neuveglise C."/>
            <person name="Oeser B."/>
            <person name="Pearson M."/>
            <person name="Poulain J."/>
            <person name="Poussereau N."/>
            <person name="Quesneville H."/>
            <person name="Rascle C."/>
            <person name="Schumacher J."/>
            <person name="Segurens B."/>
            <person name="Sexton A."/>
            <person name="Silva E."/>
            <person name="Sirven C."/>
            <person name="Soanes D.M."/>
            <person name="Talbot N.J."/>
            <person name="Templeton M."/>
            <person name="Yandava C."/>
            <person name="Yarden O."/>
            <person name="Zeng Q."/>
            <person name="Rollins J.A."/>
            <person name="Lebrun M.H."/>
            <person name="Dickman M."/>
        </authorList>
    </citation>
    <scope>NUCLEOTIDE SEQUENCE [LARGE SCALE GENOMIC DNA]</scope>
    <source>
        <strain evidence="7">ATCC 18683 / 1980 / Ss-1</strain>
    </source>
</reference>
<sequence>MDFSDAFRLVNLAVGIFMVLGGISQFFPLGFQSIIVGCYVIIFGICTALLGSSHPTLASEFHKDPSP</sequence>
<keyword evidence="2 5" id="KW-0812">Transmembrane</keyword>
<feature type="transmembrane region" description="Helical" evidence="5">
    <location>
        <begin position="33"/>
        <end position="51"/>
    </location>
</feature>
<dbReference type="HOGENOM" id="CLU_205477_0_0_1"/>
<evidence type="ECO:0000256" key="5">
    <source>
        <dbReference type="SAM" id="Phobius"/>
    </source>
</evidence>
<keyword evidence="4 5" id="KW-0472">Membrane</keyword>
<accession>A7ET69</accession>
<keyword evidence="7" id="KW-1185">Reference proteome</keyword>
<feature type="transmembrane region" description="Helical" evidence="5">
    <location>
        <begin position="7"/>
        <end position="27"/>
    </location>
</feature>
<dbReference type="STRING" id="665079.A7ET69"/>
<dbReference type="GeneID" id="5486608"/>